<reference evidence="2 3" key="1">
    <citation type="submission" date="2024-03" db="EMBL/GenBank/DDBJ databases">
        <title>High-quality draft genome sequence of Oceanobacter sp. wDCs-4.</title>
        <authorList>
            <person name="Dong C."/>
        </authorList>
    </citation>
    <scope>NUCLEOTIDE SEQUENCE [LARGE SCALE GENOMIC DNA]</scope>
    <source>
        <strain evidence="3">wDCs-4</strain>
    </source>
</reference>
<feature type="domain" description="Scaffold protein FimL second" evidence="1">
    <location>
        <begin position="165"/>
        <end position="292"/>
    </location>
</feature>
<sequence>MAELMIGSEESTFAVSLNLVKAEVANALDQAAAQLDVYSETGSPDQLRAFFAEVQQVRGTFKMLDFRAGERMCEEFAETGRSARGERLSDQTLTIFTQAIVFLKRFVDLLGAGYPLSPSLLVPSINQIRRERNDAPLPEAYFFLVNLRPRVVMPKPESGMMRFPYRRARQMYQLGLLGLMRGQGRRGPVLVMSRAIRRFEKASRGGASWLFWHTVMGALDALSQPSFEMTPARLILLGQLDKQVRHIQDTEGKAFAEKQPDWLLKEFIHIVSLAQPDSDLIRAIQEEFQLGRGVRESQLVEFRSQLRGPDSAAMESLATALQEELQIIKDQIDLVERIDITEEDFDDLLSSLSRIGDTLMITNQTPPASRTLALVEQLRAAGSDGLKDNVASVADSIIRLEQDLRAISHSGLDTKALVDPISLREARIAVVSESMTALAMIKRAIGSYLESDGDHLHVKNVGKSLLDVAGALLFLDKRPAHDVLLALNTFITQQVLTAREPIAEHKMEAFADAITAIEYFLDTLNGQSAGADEAIRLAQESLVHLQS</sequence>
<gene>
    <name evidence="2" type="ORF">WG929_08650</name>
</gene>
<dbReference type="InterPro" id="IPR058661">
    <property type="entry name" value="FimL_2nd"/>
</dbReference>
<proteinExistence type="predicted"/>
<accession>A0ABW8NHN0</accession>
<protein>
    <recommendedName>
        <fullName evidence="1">Scaffold protein FimL second domain-containing protein</fullName>
    </recommendedName>
</protein>
<dbReference type="InterPro" id="IPR036641">
    <property type="entry name" value="HPT_dom_sf"/>
</dbReference>
<keyword evidence="3" id="KW-1185">Reference proteome</keyword>
<dbReference type="RefSeq" id="WP_416205736.1">
    <property type="nucleotide sequence ID" value="NZ_JBBKTX010000009.1"/>
</dbReference>
<name>A0ABW8NHN0_9GAMM</name>
<evidence type="ECO:0000259" key="1">
    <source>
        <dbReference type="Pfam" id="PF26379"/>
    </source>
</evidence>
<organism evidence="2 3">
    <name type="scientific">Oceanobacter antarcticus</name>
    <dbReference type="NCBI Taxonomy" id="3133425"/>
    <lineage>
        <taxon>Bacteria</taxon>
        <taxon>Pseudomonadati</taxon>
        <taxon>Pseudomonadota</taxon>
        <taxon>Gammaproteobacteria</taxon>
        <taxon>Oceanospirillales</taxon>
        <taxon>Oceanospirillaceae</taxon>
        <taxon>Oceanobacter</taxon>
    </lineage>
</organism>
<comment type="caution">
    <text evidence="2">The sequence shown here is derived from an EMBL/GenBank/DDBJ whole genome shotgun (WGS) entry which is preliminary data.</text>
</comment>
<dbReference type="SUPFAM" id="SSF47226">
    <property type="entry name" value="Histidine-containing phosphotransfer domain, HPT domain"/>
    <property type="match status" value="1"/>
</dbReference>
<dbReference type="EMBL" id="JBBKTX010000009">
    <property type="protein sequence ID" value="MFK4752473.1"/>
    <property type="molecule type" value="Genomic_DNA"/>
</dbReference>
<evidence type="ECO:0000313" key="2">
    <source>
        <dbReference type="EMBL" id="MFK4752473.1"/>
    </source>
</evidence>
<dbReference type="Pfam" id="PF26379">
    <property type="entry name" value="FimL_2nd"/>
    <property type="match status" value="1"/>
</dbReference>
<evidence type="ECO:0000313" key="3">
    <source>
        <dbReference type="Proteomes" id="UP001620597"/>
    </source>
</evidence>
<dbReference type="Proteomes" id="UP001620597">
    <property type="component" value="Unassembled WGS sequence"/>
</dbReference>